<dbReference type="OrthoDB" id="1908104at2759"/>
<dbReference type="GO" id="GO:0031982">
    <property type="term" value="C:vesicle"/>
    <property type="evidence" value="ECO:0007669"/>
    <property type="project" value="TreeGrafter"/>
</dbReference>
<keyword evidence="4" id="KW-1015">Disulfide bond</keyword>
<feature type="chain" id="PRO_5018557284" description="Cystatin domain-containing protein" evidence="5">
    <location>
        <begin position="21"/>
        <end position="146"/>
    </location>
</feature>
<dbReference type="Pfam" id="PF00031">
    <property type="entry name" value="Cystatin"/>
    <property type="match status" value="1"/>
</dbReference>
<dbReference type="EMBL" id="AAQR03189124">
    <property type="status" value="NOT_ANNOTATED_CDS"/>
    <property type="molecule type" value="Genomic_DNA"/>
</dbReference>
<dbReference type="PANTHER" id="PTHR46186">
    <property type="entry name" value="CYSTATIN"/>
    <property type="match status" value="1"/>
</dbReference>
<evidence type="ECO:0000313" key="8">
    <source>
        <dbReference type="Proteomes" id="UP000005225"/>
    </source>
</evidence>
<dbReference type="GeneID" id="100960043"/>
<feature type="domain" description="Cystatin" evidence="6">
    <location>
        <begin position="34"/>
        <end position="144"/>
    </location>
</feature>
<keyword evidence="3" id="KW-0789">Thiol protease inhibitor</keyword>
<dbReference type="PANTHER" id="PTHR46186:SF2">
    <property type="entry name" value="CYSTATIN"/>
    <property type="match status" value="1"/>
</dbReference>
<dbReference type="SUPFAM" id="SSF54403">
    <property type="entry name" value="Cystatin/monellin"/>
    <property type="match status" value="1"/>
</dbReference>
<dbReference type="InParanoid" id="H0X254"/>
<dbReference type="eggNOG" id="ENOG502SC50">
    <property type="taxonomic scope" value="Eukaryota"/>
</dbReference>
<dbReference type="GO" id="GO:0004869">
    <property type="term" value="F:cysteine-type endopeptidase inhibitor activity"/>
    <property type="evidence" value="ECO:0007669"/>
    <property type="project" value="UniProtKB-KW"/>
</dbReference>
<evidence type="ECO:0000256" key="4">
    <source>
        <dbReference type="ARBA" id="ARBA00023157"/>
    </source>
</evidence>
<keyword evidence="2" id="KW-0646">Protease inhibitor</keyword>
<dbReference type="Gene3D" id="3.10.450.10">
    <property type="match status" value="1"/>
</dbReference>
<gene>
    <name evidence="7" type="primary">LOC100960043</name>
</gene>
<dbReference type="InterPro" id="IPR000010">
    <property type="entry name" value="Cystatin_dom"/>
</dbReference>
<dbReference type="RefSeq" id="XP_003803686.1">
    <property type="nucleotide sequence ID" value="XM_003803638.3"/>
</dbReference>
<dbReference type="GeneTree" id="ENSGT00940000154755"/>
<dbReference type="GO" id="GO:0005737">
    <property type="term" value="C:cytoplasm"/>
    <property type="evidence" value="ECO:0007669"/>
    <property type="project" value="TreeGrafter"/>
</dbReference>
<keyword evidence="8" id="KW-1185">Reference proteome</keyword>
<sequence>MAGSPRATLLLLATLAVALAVSSATGASSGLRKRLLGGFMDADVNEEGVQHALNFAMSEYNKASNDRYHSRALQVVRASKQIVAGMKYVLEVEIGRTTCTKSQAKLDDCPFHKQPHLQRKVLCSFEIYSIPWQDKMTMTKYSCQNA</sequence>
<reference evidence="7" key="2">
    <citation type="submission" date="2025-08" db="UniProtKB">
        <authorList>
            <consortium name="Ensembl"/>
        </authorList>
    </citation>
    <scope>IDENTIFICATION</scope>
</reference>
<comment type="similarity">
    <text evidence="1">Belongs to the cystatin family.</text>
</comment>
<evidence type="ECO:0000256" key="3">
    <source>
        <dbReference type="ARBA" id="ARBA00022704"/>
    </source>
</evidence>
<dbReference type="STRING" id="30611.ENSOGAP00000009111"/>
<dbReference type="FunCoup" id="H0X254">
    <property type="interactions" value="209"/>
</dbReference>
<reference evidence="7" key="3">
    <citation type="submission" date="2025-09" db="UniProtKB">
        <authorList>
            <consortium name="Ensembl"/>
        </authorList>
    </citation>
    <scope>IDENTIFICATION</scope>
</reference>
<evidence type="ECO:0000256" key="1">
    <source>
        <dbReference type="ARBA" id="ARBA00009403"/>
    </source>
</evidence>
<dbReference type="AlphaFoldDB" id="H0X254"/>
<dbReference type="OMA" id="VKSSCQD"/>
<dbReference type="SMART" id="SM00043">
    <property type="entry name" value="CY"/>
    <property type="match status" value="1"/>
</dbReference>
<dbReference type="PROSITE" id="PS00287">
    <property type="entry name" value="CYSTATIN"/>
    <property type="match status" value="1"/>
</dbReference>
<organism evidence="7 8">
    <name type="scientific">Otolemur garnettii</name>
    <name type="common">Small-eared galago</name>
    <name type="synonym">Garnett's greater bushbaby</name>
    <dbReference type="NCBI Taxonomy" id="30611"/>
    <lineage>
        <taxon>Eukaryota</taxon>
        <taxon>Metazoa</taxon>
        <taxon>Chordata</taxon>
        <taxon>Craniata</taxon>
        <taxon>Vertebrata</taxon>
        <taxon>Euteleostomi</taxon>
        <taxon>Mammalia</taxon>
        <taxon>Eutheria</taxon>
        <taxon>Euarchontoglires</taxon>
        <taxon>Primates</taxon>
        <taxon>Strepsirrhini</taxon>
        <taxon>Lorisiformes</taxon>
        <taxon>Galagidae</taxon>
        <taxon>Otolemur</taxon>
    </lineage>
</organism>
<name>H0X254_OTOGA</name>
<proteinExistence type="inferred from homology"/>
<dbReference type="InterPro" id="IPR046350">
    <property type="entry name" value="Cystatin_sf"/>
</dbReference>
<evidence type="ECO:0000256" key="2">
    <source>
        <dbReference type="ARBA" id="ARBA00022690"/>
    </source>
</evidence>
<dbReference type="HOGENOM" id="CLU_118168_0_1_1"/>
<dbReference type="MEROPS" id="I25.004"/>
<protein>
    <recommendedName>
        <fullName evidence="6">Cystatin domain-containing protein</fullName>
    </recommendedName>
</protein>
<dbReference type="InterPro" id="IPR018073">
    <property type="entry name" value="Prot_inh_cystat_CS"/>
</dbReference>
<accession>H0X254</accession>
<dbReference type="CDD" id="cd00042">
    <property type="entry name" value="CY"/>
    <property type="match status" value="1"/>
</dbReference>
<dbReference type="FunFam" id="3.10.450.10:FF:000004">
    <property type="entry name" value="Cystatin C"/>
    <property type="match status" value="1"/>
</dbReference>
<evidence type="ECO:0000256" key="5">
    <source>
        <dbReference type="SAM" id="SignalP"/>
    </source>
</evidence>
<keyword evidence="5" id="KW-0732">Signal</keyword>
<dbReference type="KEGG" id="oga:100960043"/>
<feature type="signal peptide" evidence="5">
    <location>
        <begin position="1"/>
        <end position="20"/>
    </location>
</feature>
<dbReference type="GO" id="GO:0005615">
    <property type="term" value="C:extracellular space"/>
    <property type="evidence" value="ECO:0007669"/>
    <property type="project" value="TreeGrafter"/>
</dbReference>
<evidence type="ECO:0000259" key="6">
    <source>
        <dbReference type="SMART" id="SM00043"/>
    </source>
</evidence>
<reference evidence="8" key="1">
    <citation type="submission" date="2011-03" db="EMBL/GenBank/DDBJ databases">
        <title>Version 3 of the genome sequence of Otolemur garnettii (Bushbaby).</title>
        <authorList>
            <consortium name="The Broad Institute Genome Sequencing Platform"/>
            <person name="Di Palma F."/>
            <person name="Johnson J."/>
            <person name="Lander E.S."/>
            <person name="Lindblad-Toh K."/>
            <person name="Jaffe D.B."/>
            <person name="Gnerre S."/>
            <person name="MacCallum I."/>
            <person name="Przybylski D."/>
            <person name="Ribeiro F.J."/>
            <person name="Burton J.N."/>
            <person name="Walker B.J."/>
            <person name="Sharpe T."/>
            <person name="Hall G."/>
        </authorList>
    </citation>
    <scope>NUCLEOTIDE SEQUENCE [LARGE SCALE GENOMIC DNA]</scope>
</reference>
<dbReference type="Proteomes" id="UP000005225">
    <property type="component" value="Unassembled WGS sequence"/>
</dbReference>
<evidence type="ECO:0000313" key="7">
    <source>
        <dbReference type="Ensembl" id="ENSOGAP00000009111.2"/>
    </source>
</evidence>
<dbReference type="Ensembl" id="ENSOGAT00000010195.2">
    <property type="protein sequence ID" value="ENSOGAP00000009111.2"/>
    <property type="gene ID" value="ENSOGAG00000010194.2"/>
</dbReference>